<dbReference type="SUPFAM" id="SSF57783">
    <property type="entry name" value="Zinc beta-ribbon"/>
    <property type="match status" value="1"/>
</dbReference>
<keyword evidence="10" id="KW-0238">DNA-binding</keyword>
<evidence type="ECO:0000256" key="5">
    <source>
        <dbReference type="ARBA" id="ARBA00022737"/>
    </source>
</evidence>
<dbReference type="InterPro" id="IPR013825">
    <property type="entry name" value="Topo_IA_cen_sub2"/>
</dbReference>
<dbReference type="Pfam" id="PF01396">
    <property type="entry name" value="Zn_ribbon_Top1"/>
    <property type="match status" value="1"/>
</dbReference>
<dbReference type="GO" id="GO:0006310">
    <property type="term" value="P:DNA recombination"/>
    <property type="evidence" value="ECO:0007669"/>
    <property type="project" value="TreeGrafter"/>
</dbReference>
<keyword evidence="9" id="KW-0799">Topoisomerase</keyword>
<dbReference type="FunFam" id="1.10.290.10:FF:000004">
    <property type="entry name" value="DNA topoisomerase 3"/>
    <property type="match status" value="1"/>
</dbReference>
<dbReference type="PRINTS" id="PR00417">
    <property type="entry name" value="PRTPISMRASEI"/>
</dbReference>
<dbReference type="Gene3D" id="3.30.65.10">
    <property type="entry name" value="Bacterial Topoisomerase I, domain 1"/>
    <property type="match status" value="1"/>
</dbReference>
<name>A0A9X0KTN3_PSESX</name>
<dbReference type="NCBIfam" id="NF005829">
    <property type="entry name" value="PRK07726.1"/>
    <property type="match status" value="1"/>
</dbReference>
<dbReference type="InterPro" id="IPR005738">
    <property type="entry name" value="TopoIII"/>
</dbReference>
<feature type="domain" description="Toprim" evidence="16">
    <location>
        <begin position="1"/>
        <end position="132"/>
    </location>
</feature>
<dbReference type="Proteomes" id="UP000050345">
    <property type="component" value="Unassembled WGS sequence"/>
</dbReference>
<dbReference type="SUPFAM" id="SSF56712">
    <property type="entry name" value="Prokaryotic type I DNA topoisomerase"/>
    <property type="match status" value="1"/>
</dbReference>
<evidence type="ECO:0000256" key="4">
    <source>
        <dbReference type="ARBA" id="ARBA00022723"/>
    </source>
</evidence>
<sequence>MQLFICEKPSQARDIARVLHAGRRAEGCLVGERVTVTWCVGHLLETAPPETYGSHLKRWALEDLPILPQQWKVLPKPKIASQLKVIRGLLGRCSEVVIATDADREGEMIAREILELEGYRGPVQRLWLSALNDASIRQGLSALKPGAETLPLYHSALARSRADWLVGINLSRLFTLLGRRAGYDGVLPVGRVQTPTLKLVVARDRAIASFVAEPYWTLDIRLAAEAADFQARWQPPPTVCDDQGRCTQQSAAQQVLKRVLEAAQVRTDSVESERVRESAPLPFDLGTLQEICSARLGLGAQETLECAQALYETHKVTSYPRSDCGYLPESMIDDAPAVLEALTQADPALRDRLQDLNLSVRSRAWNTAKISAHHGIIPTAVAFRIDSLPPRERAVYALIRARYLAQFCALHEYLKTEALFIGAGETFKAAGKQILVPGWKPWINEADPTGQDEASQALPALHEGHALTVGSAKVDARTTQPPKPYTEGTLIRAMKSIANQIEDPRLRQRLKDSIGIGTEATRASILQGLIDHGYLVKKKRSLSASAAGHTLIEAVPPEVADPVMTALWEQALEHIETGRLTVDAFLFKQGEWLSQLIKHHATLKLNVPAARGPGCPICKTVMRKRTGRTGTFWSCSRYPDCKGTKPLAKPKVSKPKSKGS</sequence>
<dbReference type="EC" id="5.6.2.1" evidence="3"/>
<dbReference type="PROSITE" id="PS50880">
    <property type="entry name" value="TOPRIM"/>
    <property type="match status" value="1"/>
</dbReference>
<dbReference type="InterPro" id="IPR006171">
    <property type="entry name" value="TOPRIM_dom"/>
</dbReference>
<comment type="similarity">
    <text evidence="2">Belongs to the type IA topoisomerase family.</text>
</comment>
<dbReference type="InterPro" id="IPR000380">
    <property type="entry name" value="Topo_IA"/>
</dbReference>
<keyword evidence="7" id="KW-0862">Zinc</keyword>
<evidence type="ECO:0000313" key="19">
    <source>
        <dbReference type="Proteomes" id="UP000050345"/>
    </source>
</evidence>
<evidence type="ECO:0000259" key="16">
    <source>
        <dbReference type="PROSITE" id="PS50880"/>
    </source>
</evidence>
<keyword evidence="11" id="KW-0413">Isomerase</keyword>
<comment type="caution">
    <text evidence="18">The sequence shown here is derived from an EMBL/GenBank/DDBJ whole genome shotgun (WGS) entry which is preliminary data.</text>
</comment>
<dbReference type="Gene3D" id="2.70.20.10">
    <property type="entry name" value="Topoisomerase I, domain 3"/>
    <property type="match status" value="1"/>
</dbReference>
<dbReference type="InterPro" id="IPR034144">
    <property type="entry name" value="TOPRIM_TopoIII"/>
</dbReference>
<accession>A0A9X0KTN3</accession>
<evidence type="ECO:0000259" key="17">
    <source>
        <dbReference type="PROSITE" id="PS52039"/>
    </source>
</evidence>
<dbReference type="Pfam" id="PF01751">
    <property type="entry name" value="Toprim"/>
    <property type="match status" value="1"/>
</dbReference>
<dbReference type="SMART" id="SM00493">
    <property type="entry name" value="TOPRIM"/>
    <property type="match status" value="1"/>
</dbReference>
<dbReference type="InterPro" id="IPR023406">
    <property type="entry name" value="Topo_IA_AS"/>
</dbReference>
<organism evidence="18 19">
    <name type="scientific">Pseudomonas syringae pv. daphniphylli</name>
    <dbReference type="NCBI Taxonomy" id="264455"/>
    <lineage>
        <taxon>Bacteria</taxon>
        <taxon>Pseudomonadati</taxon>
        <taxon>Pseudomonadota</taxon>
        <taxon>Gammaproteobacteria</taxon>
        <taxon>Pseudomonadales</taxon>
        <taxon>Pseudomonadaceae</taxon>
        <taxon>Pseudomonas</taxon>
        <taxon>Pseudomonas syringae</taxon>
    </lineage>
</organism>
<evidence type="ECO:0000256" key="2">
    <source>
        <dbReference type="ARBA" id="ARBA00009446"/>
    </source>
</evidence>
<dbReference type="NCBIfam" id="TIGR01056">
    <property type="entry name" value="topB"/>
    <property type="match status" value="1"/>
</dbReference>
<dbReference type="InterPro" id="IPR013497">
    <property type="entry name" value="Topo_IA_cen"/>
</dbReference>
<dbReference type="PANTHER" id="PTHR11390:SF21">
    <property type="entry name" value="DNA TOPOISOMERASE 3-ALPHA"/>
    <property type="match status" value="1"/>
</dbReference>
<dbReference type="InterPro" id="IPR003601">
    <property type="entry name" value="Topo_IA_2"/>
</dbReference>
<dbReference type="InterPro" id="IPR023405">
    <property type="entry name" value="Topo_IA_core_domain"/>
</dbReference>
<dbReference type="Gene3D" id="1.10.460.10">
    <property type="entry name" value="Topoisomerase I, domain 2"/>
    <property type="match status" value="1"/>
</dbReference>
<dbReference type="GO" id="GO:0006265">
    <property type="term" value="P:DNA topological change"/>
    <property type="evidence" value="ECO:0007669"/>
    <property type="project" value="InterPro"/>
</dbReference>
<evidence type="ECO:0000256" key="13">
    <source>
        <dbReference type="ARBA" id="ARBA00031985"/>
    </source>
</evidence>
<dbReference type="GO" id="GO:0003917">
    <property type="term" value="F:DNA topoisomerase type I (single strand cut, ATP-independent) activity"/>
    <property type="evidence" value="ECO:0007669"/>
    <property type="project" value="UniProtKB-EC"/>
</dbReference>
<dbReference type="InterPro" id="IPR003602">
    <property type="entry name" value="Topo_IA_DNA-bd_dom"/>
</dbReference>
<dbReference type="Gene3D" id="1.10.290.10">
    <property type="entry name" value="Topoisomerase I, domain 4"/>
    <property type="match status" value="1"/>
</dbReference>
<evidence type="ECO:0000256" key="1">
    <source>
        <dbReference type="ARBA" id="ARBA00000213"/>
    </source>
</evidence>
<dbReference type="Gene3D" id="3.40.50.140">
    <property type="match status" value="1"/>
</dbReference>
<dbReference type="RefSeq" id="WP_044321331.1">
    <property type="nucleotide sequence ID" value="NZ_JYHD01000038.1"/>
</dbReference>
<dbReference type="GO" id="GO:0003677">
    <property type="term" value="F:DNA binding"/>
    <property type="evidence" value="ECO:0007669"/>
    <property type="project" value="UniProtKB-KW"/>
</dbReference>
<dbReference type="AlphaFoldDB" id="A0A9X0KTN3"/>
<dbReference type="GO" id="GO:0006281">
    <property type="term" value="P:DNA repair"/>
    <property type="evidence" value="ECO:0007669"/>
    <property type="project" value="TreeGrafter"/>
</dbReference>
<dbReference type="EMBL" id="LJQF01000449">
    <property type="protein sequence ID" value="KPX04989.1"/>
    <property type="molecule type" value="Genomic_DNA"/>
</dbReference>
<evidence type="ECO:0000256" key="8">
    <source>
        <dbReference type="ARBA" id="ARBA00022842"/>
    </source>
</evidence>
<evidence type="ECO:0000256" key="12">
    <source>
        <dbReference type="ARBA" id="ARBA00030003"/>
    </source>
</evidence>
<evidence type="ECO:0000256" key="14">
    <source>
        <dbReference type="ARBA" id="ARBA00032235"/>
    </source>
</evidence>
<keyword evidence="5" id="KW-0677">Repeat</keyword>
<dbReference type="CDD" id="cd00186">
    <property type="entry name" value="TOP1Ac"/>
    <property type="match status" value="1"/>
</dbReference>
<keyword evidence="4" id="KW-0479">Metal-binding</keyword>
<evidence type="ECO:0000256" key="6">
    <source>
        <dbReference type="ARBA" id="ARBA00022771"/>
    </source>
</evidence>
<dbReference type="Pfam" id="PF01131">
    <property type="entry name" value="Topoisom_bac"/>
    <property type="match status" value="1"/>
</dbReference>
<proteinExistence type="inferred from homology"/>
<reference evidence="18 19" key="1">
    <citation type="submission" date="2015-09" db="EMBL/GenBank/DDBJ databases">
        <title>Genome announcement of multiple Pseudomonas syringae strains.</title>
        <authorList>
            <person name="Thakur S."/>
            <person name="Wang P.W."/>
            <person name="Gong Y."/>
            <person name="Weir B.S."/>
            <person name="Guttman D.S."/>
        </authorList>
    </citation>
    <scope>NUCLEOTIDE SEQUENCE [LARGE SCALE GENOMIC DNA]</scope>
    <source>
        <strain evidence="18 19">ICMP9757</strain>
    </source>
</reference>
<dbReference type="PANTHER" id="PTHR11390">
    <property type="entry name" value="PROKARYOTIC DNA TOPOISOMERASE"/>
    <property type="match status" value="1"/>
</dbReference>
<dbReference type="InterPro" id="IPR013498">
    <property type="entry name" value="Topo_IA_Znf"/>
</dbReference>
<feature type="domain" description="Topo IA-type catalytic" evidence="17">
    <location>
        <begin position="149"/>
        <end position="597"/>
    </location>
</feature>
<gene>
    <name evidence="18" type="ORF">ALO73_01534</name>
</gene>
<evidence type="ECO:0000256" key="7">
    <source>
        <dbReference type="ARBA" id="ARBA00022833"/>
    </source>
</evidence>
<dbReference type="InterPro" id="IPR013826">
    <property type="entry name" value="Topo_IA_cen_sub3"/>
</dbReference>
<dbReference type="GO" id="GO:0008270">
    <property type="term" value="F:zinc ion binding"/>
    <property type="evidence" value="ECO:0007669"/>
    <property type="project" value="UniProtKB-KW"/>
</dbReference>
<dbReference type="SMART" id="SM00437">
    <property type="entry name" value="TOP1Ac"/>
    <property type="match status" value="1"/>
</dbReference>
<evidence type="ECO:0000313" key="18">
    <source>
        <dbReference type="EMBL" id="KPX04989.1"/>
    </source>
</evidence>
<evidence type="ECO:0000256" key="3">
    <source>
        <dbReference type="ARBA" id="ARBA00012891"/>
    </source>
</evidence>
<dbReference type="SMART" id="SM00436">
    <property type="entry name" value="TOP1Bc"/>
    <property type="match status" value="1"/>
</dbReference>
<evidence type="ECO:0000256" key="15">
    <source>
        <dbReference type="ARBA" id="ARBA00032877"/>
    </source>
</evidence>
<protein>
    <recommendedName>
        <fullName evidence="3">DNA topoisomerase</fullName>
        <ecNumber evidence="3">5.6.2.1</ecNumber>
    </recommendedName>
    <alternativeName>
        <fullName evidence="15">Omega-protein</fullName>
    </alternativeName>
    <alternativeName>
        <fullName evidence="14">Relaxing enzyme</fullName>
    </alternativeName>
    <alternativeName>
        <fullName evidence="12">Swivelase</fullName>
    </alternativeName>
    <alternativeName>
        <fullName evidence="13">Untwisting enzyme</fullName>
    </alternativeName>
</protein>
<keyword evidence="6" id="KW-0863">Zinc-finger</keyword>
<evidence type="ECO:0000256" key="11">
    <source>
        <dbReference type="ARBA" id="ARBA00023235"/>
    </source>
</evidence>
<dbReference type="InterPro" id="IPR013824">
    <property type="entry name" value="Topo_IA_cen_sub1"/>
</dbReference>
<dbReference type="CDD" id="cd03362">
    <property type="entry name" value="TOPRIM_TopoIA_TopoIII"/>
    <property type="match status" value="1"/>
</dbReference>
<evidence type="ECO:0000256" key="10">
    <source>
        <dbReference type="ARBA" id="ARBA00023125"/>
    </source>
</evidence>
<evidence type="ECO:0000256" key="9">
    <source>
        <dbReference type="ARBA" id="ARBA00023029"/>
    </source>
</evidence>
<keyword evidence="8" id="KW-0460">Magnesium</keyword>
<dbReference type="GO" id="GO:0043597">
    <property type="term" value="C:cytoplasmic replication fork"/>
    <property type="evidence" value="ECO:0007669"/>
    <property type="project" value="TreeGrafter"/>
</dbReference>
<dbReference type="PROSITE" id="PS00396">
    <property type="entry name" value="TOPO_IA_1"/>
    <property type="match status" value="1"/>
</dbReference>
<dbReference type="PROSITE" id="PS52039">
    <property type="entry name" value="TOPO_IA_2"/>
    <property type="match status" value="1"/>
</dbReference>
<comment type="catalytic activity">
    <reaction evidence="1">
        <text>ATP-independent breakage of single-stranded DNA, followed by passage and rejoining.</text>
        <dbReference type="EC" id="5.6.2.1"/>
    </reaction>
</comment>